<feature type="transmembrane region" description="Helical" evidence="7">
    <location>
        <begin position="21"/>
        <end position="37"/>
    </location>
</feature>
<dbReference type="PANTHER" id="PTHR33452:SF1">
    <property type="entry name" value="INNER MEMBRANE PROTEIN YPHA-RELATED"/>
    <property type="match status" value="1"/>
</dbReference>
<keyword evidence="9" id="KW-1185">Reference proteome</keyword>
<dbReference type="InterPro" id="IPR032808">
    <property type="entry name" value="DoxX"/>
</dbReference>
<evidence type="ECO:0000256" key="6">
    <source>
        <dbReference type="ARBA" id="ARBA00023136"/>
    </source>
</evidence>
<keyword evidence="6 7" id="KW-0472">Membrane</keyword>
<dbReference type="GO" id="GO:0005886">
    <property type="term" value="C:plasma membrane"/>
    <property type="evidence" value="ECO:0007669"/>
    <property type="project" value="UniProtKB-SubCell"/>
</dbReference>
<dbReference type="RefSeq" id="WP_078001386.1">
    <property type="nucleotide sequence ID" value="NZ_MRUL01000002.1"/>
</dbReference>
<evidence type="ECO:0000256" key="3">
    <source>
        <dbReference type="ARBA" id="ARBA00022475"/>
    </source>
</evidence>
<comment type="caution">
    <text evidence="8">The sequence shown here is derived from an EMBL/GenBank/DDBJ whole genome shotgun (WGS) entry which is preliminary data.</text>
</comment>
<accession>A0A1S8YPS6</accession>
<organism evidence="8 9">
    <name type="scientific">Izhakiella australiensis</name>
    <dbReference type="NCBI Taxonomy" id="1926881"/>
    <lineage>
        <taxon>Bacteria</taxon>
        <taxon>Pseudomonadati</taxon>
        <taxon>Pseudomonadota</taxon>
        <taxon>Gammaproteobacteria</taxon>
        <taxon>Enterobacterales</taxon>
        <taxon>Erwiniaceae</taxon>
        <taxon>Izhakiella</taxon>
    </lineage>
</organism>
<gene>
    <name evidence="8" type="ORF">BTJ39_03995</name>
</gene>
<feature type="transmembrane region" description="Helical" evidence="7">
    <location>
        <begin position="118"/>
        <end position="138"/>
    </location>
</feature>
<name>A0A1S8YPS6_9GAMM</name>
<evidence type="ECO:0000256" key="4">
    <source>
        <dbReference type="ARBA" id="ARBA00022692"/>
    </source>
</evidence>
<evidence type="ECO:0000256" key="1">
    <source>
        <dbReference type="ARBA" id="ARBA00004651"/>
    </source>
</evidence>
<comment type="similarity">
    <text evidence="2">Belongs to the DoxX family.</text>
</comment>
<dbReference type="AlphaFoldDB" id="A0A1S8YPS6"/>
<evidence type="ECO:0000313" key="9">
    <source>
        <dbReference type="Proteomes" id="UP000190667"/>
    </source>
</evidence>
<sequence length="144" mass="15550">MFSAINGAFSRLADHPDLGKLLLRLTIGILLLFHGVYKIQHGVGWIGHMLSAHGLPAFIAYGAYIGEVVAPAMVIIGFLTRPAGFIIAVNLVVAVLLVGMGQWTHRTGVGAWALESEMFYFMGGILIMLLGAGKYTLIRDARLQ</sequence>
<protein>
    <submittedName>
        <fullName evidence="8">DoxX family membrane protein</fullName>
    </submittedName>
</protein>
<keyword evidence="4 7" id="KW-0812">Transmembrane</keyword>
<dbReference type="PANTHER" id="PTHR33452">
    <property type="entry name" value="OXIDOREDUCTASE CATD-RELATED"/>
    <property type="match status" value="1"/>
</dbReference>
<keyword evidence="3" id="KW-1003">Cell membrane</keyword>
<proteinExistence type="inferred from homology"/>
<feature type="transmembrane region" description="Helical" evidence="7">
    <location>
        <begin position="85"/>
        <end position="103"/>
    </location>
</feature>
<evidence type="ECO:0000256" key="7">
    <source>
        <dbReference type="SAM" id="Phobius"/>
    </source>
</evidence>
<evidence type="ECO:0000313" key="8">
    <source>
        <dbReference type="EMBL" id="OON41139.1"/>
    </source>
</evidence>
<reference evidence="8 9" key="1">
    <citation type="submission" date="2016-12" db="EMBL/GenBank/DDBJ databases">
        <title>Izhakiella australiana sp. nov. of genus Izhakiella isolated from Australian desert.</title>
        <authorList>
            <person name="Ji M."/>
        </authorList>
    </citation>
    <scope>NUCLEOTIDE SEQUENCE [LARGE SCALE GENOMIC DNA]</scope>
    <source>
        <strain evidence="8 9">D4N98</strain>
    </source>
</reference>
<feature type="transmembrane region" description="Helical" evidence="7">
    <location>
        <begin position="57"/>
        <end position="78"/>
    </location>
</feature>
<comment type="subcellular location">
    <subcellularLocation>
        <location evidence="1">Cell membrane</location>
        <topology evidence="1">Multi-pass membrane protein</topology>
    </subcellularLocation>
</comment>
<keyword evidence="5 7" id="KW-1133">Transmembrane helix</keyword>
<dbReference type="OrthoDB" id="280866at2"/>
<evidence type="ECO:0000256" key="2">
    <source>
        <dbReference type="ARBA" id="ARBA00006679"/>
    </source>
</evidence>
<dbReference type="InterPro" id="IPR051907">
    <property type="entry name" value="DoxX-like_oxidoreductase"/>
</dbReference>
<dbReference type="Pfam" id="PF07681">
    <property type="entry name" value="DoxX"/>
    <property type="match status" value="1"/>
</dbReference>
<dbReference type="EMBL" id="MRUL01000002">
    <property type="protein sequence ID" value="OON41139.1"/>
    <property type="molecule type" value="Genomic_DNA"/>
</dbReference>
<dbReference type="Proteomes" id="UP000190667">
    <property type="component" value="Unassembled WGS sequence"/>
</dbReference>
<dbReference type="STRING" id="1926881.BTJ39_03995"/>
<evidence type="ECO:0000256" key="5">
    <source>
        <dbReference type="ARBA" id="ARBA00022989"/>
    </source>
</evidence>